<protein>
    <submittedName>
        <fullName evidence="6">EAL domain-containing protein</fullName>
    </submittedName>
</protein>
<dbReference type="PROSITE" id="PS50112">
    <property type="entry name" value="PAS"/>
    <property type="match status" value="1"/>
</dbReference>
<sequence length="675" mass="77514">MQTPKIKLRAKYSALKIAATYAAIGVLWILTSDKILSYWVSDADAFFKISIYKGWFFIFITAILLYVLIQNSVKDYIDLSDKLMDNLSELKRAEMMLNRKINELVETEEKLSASEERYRLVLESVKSGVWDYDINSDTVFFSSRFYTLTGREKLEETHPFSFFMQLIHPSDQAGFLKSLQDYLDRKTSKFQVEFRLKDVDDHYLWLASSGKAVWDGDTPLKMVGSLMDITASKADQDKILELAYYDSVTHLPNKAKLEDFTNTWLSQHHQKLALIYLDIDNFKMINDAIGHKLGDAFLIQIAERLKTLKPHLQMISRIGGDEFCFVVTQFENRYQLHALSEKILELIRTPWHSNDREFFITGSIGIAIAPDHGNNLDTLLKKADTAMYASKNAGRNQCTLFHEQLHDVVLEYVYLQSNMKRALENEAFTIYYQPQFNIDNNSLKGAEALVRWQDKDLGLISPDRFIGISEKTGFIKPLGLWIIEAVFKDLSAWRHRHYPIIDVSVNLSAVQLHASDFIESVTAIGDRYQIDPTMIIFEITENVAIDGNPAVLHTLETLREKGYRIALDDFGINYSSLSYLKRLPIDIIKLDKTFISQIDKDPLDLAISRSVISLAHEIGLSVVAEGVERISHYNILKELYCDAGQGYLFSRPIDAVSFERDYLDRTIIPFDIPEN</sequence>
<dbReference type="Proteomes" id="UP000746471">
    <property type="component" value="Unassembled WGS sequence"/>
</dbReference>
<evidence type="ECO:0000259" key="3">
    <source>
        <dbReference type="PROSITE" id="PS50112"/>
    </source>
</evidence>
<dbReference type="CDD" id="cd01949">
    <property type="entry name" value="GGDEF"/>
    <property type="match status" value="1"/>
</dbReference>
<dbReference type="PROSITE" id="PS50887">
    <property type="entry name" value="GGDEF"/>
    <property type="match status" value="1"/>
</dbReference>
<accession>A0ABS5PS99</accession>
<feature type="domain" description="PAS" evidence="3">
    <location>
        <begin position="114"/>
        <end position="186"/>
    </location>
</feature>
<feature type="transmembrane region" description="Helical" evidence="2">
    <location>
        <begin position="51"/>
        <end position="69"/>
    </location>
</feature>
<name>A0ABS5PS99_9FIRM</name>
<evidence type="ECO:0000259" key="4">
    <source>
        <dbReference type="PROSITE" id="PS50883"/>
    </source>
</evidence>
<keyword evidence="2" id="KW-0472">Membrane</keyword>
<dbReference type="InterPro" id="IPR000160">
    <property type="entry name" value="GGDEF_dom"/>
</dbReference>
<dbReference type="Pfam" id="PF00990">
    <property type="entry name" value="GGDEF"/>
    <property type="match status" value="1"/>
</dbReference>
<organism evidence="6 7">
    <name type="scientific">Fusibacter paucivorans</name>
    <dbReference type="NCBI Taxonomy" id="76009"/>
    <lineage>
        <taxon>Bacteria</taxon>
        <taxon>Bacillati</taxon>
        <taxon>Bacillota</taxon>
        <taxon>Clostridia</taxon>
        <taxon>Eubacteriales</taxon>
        <taxon>Eubacteriales Family XII. Incertae Sedis</taxon>
        <taxon>Fusibacter</taxon>
    </lineage>
</organism>
<keyword evidence="2" id="KW-0812">Transmembrane</keyword>
<dbReference type="InterPro" id="IPR013655">
    <property type="entry name" value="PAS_fold_3"/>
</dbReference>
<dbReference type="InterPro" id="IPR043128">
    <property type="entry name" value="Rev_trsase/Diguanyl_cyclase"/>
</dbReference>
<dbReference type="PROSITE" id="PS50883">
    <property type="entry name" value="EAL"/>
    <property type="match status" value="1"/>
</dbReference>
<keyword evidence="7" id="KW-1185">Reference proteome</keyword>
<dbReference type="CDD" id="cd00130">
    <property type="entry name" value="PAS"/>
    <property type="match status" value="1"/>
</dbReference>
<dbReference type="InterPro" id="IPR052155">
    <property type="entry name" value="Biofilm_reg_signaling"/>
</dbReference>
<reference evidence="6 7" key="1">
    <citation type="submission" date="2021-05" db="EMBL/GenBank/DDBJ databases">
        <title>Fusibacter ferrireducens sp. nov., an anaerobic, sulfur- and Fe-reducing bacterium isolated from the mangrove sediment.</title>
        <authorList>
            <person name="Qiu D."/>
        </authorList>
    </citation>
    <scope>NUCLEOTIDE SEQUENCE [LARGE SCALE GENOMIC DNA]</scope>
    <source>
        <strain evidence="6 7">DSM 12116</strain>
    </source>
</reference>
<dbReference type="InterPro" id="IPR001610">
    <property type="entry name" value="PAC"/>
</dbReference>
<dbReference type="SUPFAM" id="SSF55785">
    <property type="entry name" value="PYP-like sensor domain (PAS domain)"/>
    <property type="match status" value="1"/>
</dbReference>
<dbReference type="SUPFAM" id="SSF141868">
    <property type="entry name" value="EAL domain-like"/>
    <property type="match status" value="1"/>
</dbReference>
<dbReference type="Gene3D" id="3.30.450.20">
    <property type="entry name" value="PAS domain"/>
    <property type="match status" value="1"/>
</dbReference>
<dbReference type="InterPro" id="IPR001633">
    <property type="entry name" value="EAL_dom"/>
</dbReference>
<dbReference type="InterPro" id="IPR035919">
    <property type="entry name" value="EAL_sf"/>
</dbReference>
<dbReference type="PANTHER" id="PTHR44757">
    <property type="entry name" value="DIGUANYLATE CYCLASE DGCP"/>
    <property type="match status" value="1"/>
</dbReference>
<dbReference type="SMART" id="SM00091">
    <property type="entry name" value="PAS"/>
    <property type="match status" value="1"/>
</dbReference>
<dbReference type="EMBL" id="JAHBCL010000030">
    <property type="protein sequence ID" value="MBS7528028.1"/>
    <property type="molecule type" value="Genomic_DNA"/>
</dbReference>
<feature type="transmembrane region" description="Helical" evidence="2">
    <location>
        <begin position="12"/>
        <end position="31"/>
    </location>
</feature>
<dbReference type="InterPro" id="IPR029787">
    <property type="entry name" value="Nucleotide_cyclase"/>
</dbReference>
<dbReference type="CDD" id="cd01948">
    <property type="entry name" value="EAL"/>
    <property type="match status" value="1"/>
</dbReference>
<dbReference type="SUPFAM" id="SSF55073">
    <property type="entry name" value="Nucleotide cyclase"/>
    <property type="match status" value="1"/>
</dbReference>
<feature type="coiled-coil region" evidence="1">
    <location>
        <begin position="73"/>
        <end position="117"/>
    </location>
</feature>
<proteinExistence type="predicted"/>
<dbReference type="SMART" id="SM00052">
    <property type="entry name" value="EAL"/>
    <property type="match status" value="1"/>
</dbReference>
<dbReference type="NCBIfam" id="TIGR00254">
    <property type="entry name" value="GGDEF"/>
    <property type="match status" value="1"/>
</dbReference>
<dbReference type="InterPro" id="IPR035965">
    <property type="entry name" value="PAS-like_dom_sf"/>
</dbReference>
<dbReference type="PANTHER" id="PTHR44757:SF2">
    <property type="entry name" value="BIOFILM ARCHITECTURE MAINTENANCE PROTEIN MBAA"/>
    <property type="match status" value="1"/>
</dbReference>
<keyword evidence="2" id="KW-1133">Transmembrane helix</keyword>
<dbReference type="Pfam" id="PF08447">
    <property type="entry name" value="PAS_3"/>
    <property type="match status" value="1"/>
</dbReference>
<dbReference type="Gene3D" id="3.30.70.270">
    <property type="match status" value="1"/>
</dbReference>
<evidence type="ECO:0000256" key="2">
    <source>
        <dbReference type="SAM" id="Phobius"/>
    </source>
</evidence>
<feature type="domain" description="GGDEF" evidence="5">
    <location>
        <begin position="270"/>
        <end position="403"/>
    </location>
</feature>
<dbReference type="RefSeq" id="WP_213237890.1">
    <property type="nucleotide sequence ID" value="NZ_JAHBCL010000030.1"/>
</dbReference>
<keyword evidence="1" id="KW-0175">Coiled coil</keyword>
<dbReference type="SMART" id="SM00086">
    <property type="entry name" value="PAC"/>
    <property type="match status" value="1"/>
</dbReference>
<dbReference type="SMART" id="SM00267">
    <property type="entry name" value="GGDEF"/>
    <property type="match status" value="1"/>
</dbReference>
<dbReference type="Gene3D" id="3.20.20.450">
    <property type="entry name" value="EAL domain"/>
    <property type="match status" value="1"/>
</dbReference>
<evidence type="ECO:0000313" key="6">
    <source>
        <dbReference type="EMBL" id="MBS7528028.1"/>
    </source>
</evidence>
<dbReference type="Pfam" id="PF00563">
    <property type="entry name" value="EAL"/>
    <property type="match status" value="1"/>
</dbReference>
<evidence type="ECO:0000313" key="7">
    <source>
        <dbReference type="Proteomes" id="UP000746471"/>
    </source>
</evidence>
<gene>
    <name evidence="6" type="ORF">KHM83_15185</name>
</gene>
<dbReference type="InterPro" id="IPR000014">
    <property type="entry name" value="PAS"/>
</dbReference>
<dbReference type="NCBIfam" id="TIGR00229">
    <property type="entry name" value="sensory_box"/>
    <property type="match status" value="1"/>
</dbReference>
<comment type="caution">
    <text evidence="6">The sequence shown here is derived from an EMBL/GenBank/DDBJ whole genome shotgun (WGS) entry which is preliminary data.</text>
</comment>
<feature type="domain" description="EAL" evidence="4">
    <location>
        <begin position="412"/>
        <end position="666"/>
    </location>
</feature>
<evidence type="ECO:0000259" key="5">
    <source>
        <dbReference type="PROSITE" id="PS50887"/>
    </source>
</evidence>
<evidence type="ECO:0000256" key="1">
    <source>
        <dbReference type="SAM" id="Coils"/>
    </source>
</evidence>